<evidence type="ECO:0000256" key="1">
    <source>
        <dbReference type="ARBA" id="ARBA00022853"/>
    </source>
</evidence>
<keyword evidence="5" id="KW-1185">Reference proteome</keyword>
<evidence type="ECO:0000313" key="4">
    <source>
        <dbReference type="EMBL" id="KAK9817497.1"/>
    </source>
</evidence>
<protein>
    <recommendedName>
        <fullName evidence="3">Inhibitor of growth protein N-terminal histone-binding domain-containing protein</fullName>
    </recommendedName>
</protein>
<sequence>MQSNTLHLENCVEAVAGVPPEVRRLVQTIHELDARCEELKDRLRHRVQMCLDRQPAGNSKTHADVIEEVRDMRMSIAADQQRLVQWAEEKVALATTCADLLDWHSQKLTREIKAFDSELKAENAIKQEYALQGPSPDDLKRVRLKEMEAERNRQETRKRERDAGERDQRASSVAAEPLDEAGLGATPATPADSFAMPAPRAPAPRSGGLHSSKGDRVRQSPEQLPSHMPKRKAAQRAGQAAASLMAAEDGRDEDGNPLPSALAGSMAAVDDFSMADALVLETADGGAPINFTRQIPDGMKQSADNPQAVGRLLTHQDIGHQLKGRQAELFWPDDNLWYLIEISDINLEQHKAQIIYWTGETEELDLEEIVKEGHMSLILEQKP</sequence>
<dbReference type="PANTHER" id="PTHR10333:SF42">
    <property type="entry name" value="INHIBITOR OF GROWTH PROTEIN 5"/>
    <property type="match status" value="1"/>
</dbReference>
<dbReference type="InterPro" id="IPR028651">
    <property type="entry name" value="ING_fam"/>
</dbReference>
<reference evidence="4 5" key="1">
    <citation type="journal article" date="2024" name="Nat. Commun.">
        <title>Phylogenomics reveals the evolutionary origins of lichenization in chlorophyte algae.</title>
        <authorList>
            <person name="Puginier C."/>
            <person name="Libourel C."/>
            <person name="Otte J."/>
            <person name="Skaloud P."/>
            <person name="Haon M."/>
            <person name="Grisel S."/>
            <person name="Petersen M."/>
            <person name="Berrin J.G."/>
            <person name="Delaux P.M."/>
            <person name="Dal Grande F."/>
            <person name="Keller J."/>
        </authorList>
    </citation>
    <scope>NUCLEOTIDE SEQUENCE [LARGE SCALE GENOMIC DNA]</scope>
    <source>
        <strain evidence="4 5">SAG 2145</strain>
    </source>
</reference>
<feature type="region of interest" description="Disordered" evidence="2">
    <location>
        <begin position="147"/>
        <end position="255"/>
    </location>
</feature>
<dbReference type="PANTHER" id="PTHR10333">
    <property type="entry name" value="INHIBITOR OF GROWTH PROTEIN"/>
    <property type="match status" value="1"/>
</dbReference>
<dbReference type="InterPro" id="IPR024610">
    <property type="entry name" value="ING_N_histone-binding"/>
</dbReference>
<proteinExistence type="predicted"/>
<dbReference type="SMART" id="SM01408">
    <property type="entry name" value="ING"/>
    <property type="match status" value="1"/>
</dbReference>
<organism evidence="4 5">
    <name type="scientific">Apatococcus lobatus</name>
    <dbReference type="NCBI Taxonomy" id="904363"/>
    <lineage>
        <taxon>Eukaryota</taxon>
        <taxon>Viridiplantae</taxon>
        <taxon>Chlorophyta</taxon>
        <taxon>core chlorophytes</taxon>
        <taxon>Trebouxiophyceae</taxon>
        <taxon>Chlorellales</taxon>
        <taxon>Chlorellaceae</taxon>
        <taxon>Apatococcus</taxon>
    </lineage>
</organism>
<keyword evidence="1" id="KW-0156">Chromatin regulator</keyword>
<evidence type="ECO:0000259" key="3">
    <source>
        <dbReference type="SMART" id="SM01408"/>
    </source>
</evidence>
<name>A0AAW1QAM3_9CHLO</name>
<dbReference type="Proteomes" id="UP001438707">
    <property type="component" value="Unassembled WGS sequence"/>
</dbReference>
<comment type="caution">
    <text evidence="4">The sequence shown here is derived from an EMBL/GenBank/DDBJ whole genome shotgun (WGS) entry which is preliminary data.</text>
</comment>
<feature type="compositionally biased region" description="Basic and acidic residues" evidence="2">
    <location>
        <begin position="147"/>
        <end position="169"/>
    </location>
</feature>
<dbReference type="EMBL" id="JALJOS010000068">
    <property type="protein sequence ID" value="KAK9817497.1"/>
    <property type="molecule type" value="Genomic_DNA"/>
</dbReference>
<dbReference type="AlphaFoldDB" id="A0AAW1QAM3"/>
<evidence type="ECO:0000313" key="5">
    <source>
        <dbReference type="Proteomes" id="UP001438707"/>
    </source>
</evidence>
<evidence type="ECO:0000256" key="2">
    <source>
        <dbReference type="SAM" id="MobiDB-lite"/>
    </source>
</evidence>
<dbReference type="GO" id="GO:0005634">
    <property type="term" value="C:nucleus"/>
    <property type="evidence" value="ECO:0007669"/>
    <property type="project" value="TreeGrafter"/>
</dbReference>
<feature type="compositionally biased region" description="Low complexity" evidence="2">
    <location>
        <begin position="235"/>
        <end position="247"/>
    </location>
</feature>
<dbReference type="Pfam" id="PF12998">
    <property type="entry name" value="ING"/>
    <property type="match status" value="1"/>
</dbReference>
<accession>A0AAW1QAM3</accession>
<dbReference type="Gene3D" id="6.10.140.1740">
    <property type="match status" value="1"/>
</dbReference>
<dbReference type="GO" id="GO:0006325">
    <property type="term" value="P:chromatin organization"/>
    <property type="evidence" value="ECO:0007669"/>
    <property type="project" value="UniProtKB-KW"/>
</dbReference>
<feature type="domain" description="Inhibitor of growth protein N-terminal histone-binding" evidence="3">
    <location>
        <begin position="7"/>
        <end position="115"/>
    </location>
</feature>
<gene>
    <name evidence="4" type="ORF">WJX74_010398</name>
</gene>